<proteinExistence type="predicted"/>
<dbReference type="AlphaFoldDB" id="A0A7W7T0T7"/>
<sequence>MNLTGSVRQSCYIKIYGDAPMKVRTSPDEIEIGYDGDLDLVLTHLAATKLHDHLVEYLASIA</sequence>
<protein>
    <submittedName>
        <fullName evidence="1">Uncharacterized protein</fullName>
    </submittedName>
</protein>
<dbReference type="Proteomes" id="UP000542674">
    <property type="component" value="Unassembled WGS sequence"/>
</dbReference>
<evidence type="ECO:0000313" key="2">
    <source>
        <dbReference type="Proteomes" id="UP000542674"/>
    </source>
</evidence>
<organism evidence="1 2">
    <name type="scientific">Saccharothrix violaceirubra</name>
    <dbReference type="NCBI Taxonomy" id="413306"/>
    <lineage>
        <taxon>Bacteria</taxon>
        <taxon>Bacillati</taxon>
        <taxon>Actinomycetota</taxon>
        <taxon>Actinomycetes</taxon>
        <taxon>Pseudonocardiales</taxon>
        <taxon>Pseudonocardiaceae</taxon>
        <taxon>Saccharothrix</taxon>
    </lineage>
</organism>
<accession>A0A7W7T0T7</accession>
<keyword evidence="2" id="KW-1185">Reference proteome</keyword>
<dbReference type="EMBL" id="JACHJS010000001">
    <property type="protein sequence ID" value="MBB4964508.1"/>
    <property type="molecule type" value="Genomic_DNA"/>
</dbReference>
<evidence type="ECO:0000313" key="1">
    <source>
        <dbReference type="EMBL" id="MBB4964508.1"/>
    </source>
</evidence>
<comment type="caution">
    <text evidence="1">The sequence shown here is derived from an EMBL/GenBank/DDBJ whole genome shotgun (WGS) entry which is preliminary data.</text>
</comment>
<reference evidence="1 2" key="1">
    <citation type="submission" date="2020-08" db="EMBL/GenBank/DDBJ databases">
        <title>Sequencing the genomes of 1000 actinobacteria strains.</title>
        <authorList>
            <person name="Klenk H.-P."/>
        </authorList>
    </citation>
    <scope>NUCLEOTIDE SEQUENCE [LARGE SCALE GENOMIC DNA]</scope>
    <source>
        <strain evidence="1 2">DSM 45084</strain>
    </source>
</reference>
<name>A0A7W7T0T7_9PSEU</name>
<gene>
    <name evidence="1" type="ORF">F4559_001867</name>
</gene>
<dbReference type="RefSeq" id="WP_184667562.1">
    <property type="nucleotide sequence ID" value="NZ_BAABAI010000031.1"/>
</dbReference>